<proteinExistence type="predicted"/>
<name>T0FLG2_9LEPT</name>
<organism evidence="1 2">
    <name type="scientific">Leptospira noguchii serovar Panama str. CZ214</name>
    <dbReference type="NCBI Taxonomy" id="1001595"/>
    <lineage>
        <taxon>Bacteria</taxon>
        <taxon>Pseudomonadati</taxon>
        <taxon>Spirochaetota</taxon>
        <taxon>Spirochaetia</taxon>
        <taxon>Leptospirales</taxon>
        <taxon>Leptospiraceae</taxon>
        <taxon>Leptospira</taxon>
    </lineage>
</organism>
<evidence type="ECO:0000313" key="1">
    <source>
        <dbReference type="EMBL" id="EQA70979.1"/>
    </source>
</evidence>
<dbReference type="Proteomes" id="UP000015442">
    <property type="component" value="Unassembled WGS sequence"/>
</dbReference>
<comment type="caution">
    <text evidence="1">The sequence shown here is derived from an EMBL/GenBank/DDBJ whole genome shotgun (WGS) entry which is preliminary data.</text>
</comment>
<gene>
    <name evidence="1" type="ORF">LEP1GSC059_3056</name>
</gene>
<sequence length="181" mass="21350">MGNVSKAFNVMGYSRDRFYRFQELYEKLEELALQDLSRRKPNPKNRIEPEKEKAVKKMAIDFPAYGQQRASNELKKQGIIVAPATVRSVWIRHDLETFSKRLKTLEAFMAQGNSLVLTESQVQALEKRKLEKQVESEIETEHLGCQDTYYVGTIKGVGRIYQQTYSYLKWRWQNFTTERMR</sequence>
<dbReference type="EMBL" id="AKWY02000023">
    <property type="protein sequence ID" value="EQA70979.1"/>
    <property type="molecule type" value="Genomic_DNA"/>
</dbReference>
<dbReference type="Pfam" id="PF13551">
    <property type="entry name" value="HTH_29"/>
    <property type="match status" value="1"/>
</dbReference>
<accession>T0FLG2</accession>
<protein>
    <submittedName>
        <fullName evidence="1">Winged helix-turn helix</fullName>
    </submittedName>
</protein>
<evidence type="ECO:0000313" key="2">
    <source>
        <dbReference type="Proteomes" id="UP000015442"/>
    </source>
</evidence>
<reference evidence="1 2" key="1">
    <citation type="submission" date="2013-05" db="EMBL/GenBank/DDBJ databases">
        <authorList>
            <person name="Harkins D.M."/>
            <person name="Durkin A.S."/>
            <person name="Brinkac L.M."/>
            <person name="Haft D.H."/>
            <person name="Selengut J.D."/>
            <person name="Sanka R."/>
            <person name="DePew J."/>
            <person name="Purushe J."/>
            <person name="Hartskeerl R.A."/>
            <person name="Ahmed A."/>
            <person name="van der Linden H."/>
            <person name="Goris M.G.A."/>
            <person name="Vinetz J.M."/>
            <person name="Sutton G.G."/>
            <person name="Nierman W.C."/>
            <person name="Fouts D.E."/>
        </authorList>
    </citation>
    <scope>NUCLEOTIDE SEQUENCE [LARGE SCALE GENOMIC DNA]</scope>
    <source>
        <strain evidence="1 2">CZ214</strain>
    </source>
</reference>
<dbReference type="AlphaFoldDB" id="T0FLG2"/>